<proteinExistence type="predicted"/>
<keyword evidence="3" id="KW-1185">Reference proteome</keyword>
<gene>
    <name evidence="2" type="ORF">KIV10_06555</name>
</gene>
<evidence type="ECO:0000256" key="1">
    <source>
        <dbReference type="SAM" id="Phobius"/>
    </source>
</evidence>
<dbReference type="EMBL" id="JAHCTB010000002">
    <property type="protein sequence ID" value="MBT0607836.1"/>
    <property type="molecule type" value="Genomic_DNA"/>
</dbReference>
<protein>
    <recommendedName>
        <fullName evidence="4">Lipopolysaccharide assembly protein A domain-containing protein</fullName>
    </recommendedName>
</protein>
<dbReference type="Proteomes" id="UP001297092">
    <property type="component" value="Unassembled WGS sequence"/>
</dbReference>
<feature type="transmembrane region" description="Helical" evidence="1">
    <location>
        <begin position="35"/>
        <end position="56"/>
    </location>
</feature>
<reference evidence="2 3" key="1">
    <citation type="submission" date="2021-05" db="EMBL/GenBank/DDBJ databases">
        <title>Aequorivita echinoideorum JCM 30378 genome.</title>
        <authorList>
            <person name="Zhang H."/>
            <person name="Li C."/>
        </authorList>
    </citation>
    <scope>NUCLEOTIDE SEQUENCE [LARGE SCALE GENOMIC DNA]</scope>
    <source>
        <strain evidence="2 3">JCM30378</strain>
    </source>
</reference>
<evidence type="ECO:0000313" key="2">
    <source>
        <dbReference type="EMBL" id="MBT0607836.1"/>
    </source>
</evidence>
<evidence type="ECO:0008006" key="4">
    <source>
        <dbReference type="Google" id="ProtNLM"/>
    </source>
</evidence>
<sequence>MKTLIYILIAAAAALVIYNAFQLDFNNLLQDDSSIAVISILAGFCSILLLVILLISQKIAKKSKRKI</sequence>
<name>A0ABS5S3Q2_9FLAO</name>
<evidence type="ECO:0000313" key="3">
    <source>
        <dbReference type="Proteomes" id="UP001297092"/>
    </source>
</evidence>
<organism evidence="2 3">
    <name type="scientific">Aequorivita echinoideorum</name>
    <dbReference type="NCBI Taxonomy" id="1549647"/>
    <lineage>
        <taxon>Bacteria</taxon>
        <taxon>Pseudomonadati</taxon>
        <taxon>Bacteroidota</taxon>
        <taxon>Flavobacteriia</taxon>
        <taxon>Flavobacteriales</taxon>
        <taxon>Flavobacteriaceae</taxon>
        <taxon>Aequorivita</taxon>
    </lineage>
</organism>
<dbReference type="RefSeq" id="WP_214112681.1">
    <property type="nucleotide sequence ID" value="NZ_JAHCTB010000002.1"/>
</dbReference>
<comment type="caution">
    <text evidence="2">The sequence shown here is derived from an EMBL/GenBank/DDBJ whole genome shotgun (WGS) entry which is preliminary data.</text>
</comment>
<keyword evidence="1" id="KW-1133">Transmembrane helix</keyword>
<keyword evidence="1" id="KW-0472">Membrane</keyword>
<keyword evidence="1" id="KW-0812">Transmembrane</keyword>
<accession>A0ABS5S3Q2</accession>